<name>A0A6P8XXC4_DROAB</name>
<feature type="compositionally biased region" description="Acidic residues" evidence="13">
    <location>
        <begin position="654"/>
        <end position="663"/>
    </location>
</feature>
<evidence type="ECO:0000256" key="11">
    <source>
        <dbReference type="RuleBase" id="RU003518"/>
    </source>
</evidence>
<feature type="region of interest" description="Disordered" evidence="13">
    <location>
        <begin position="639"/>
        <end position="763"/>
    </location>
</feature>
<dbReference type="GO" id="GO:0009966">
    <property type="term" value="P:regulation of signal transduction"/>
    <property type="evidence" value="ECO:0007669"/>
    <property type="project" value="InterPro"/>
</dbReference>
<dbReference type="PANTHER" id="PTHR10822:SF30">
    <property type="entry name" value="DALLY-LIKE, ISOFORM A"/>
    <property type="match status" value="1"/>
</dbReference>
<feature type="compositionally biased region" description="Polar residues" evidence="13">
    <location>
        <begin position="753"/>
        <end position="762"/>
    </location>
</feature>
<protein>
    <submittedName>
        <fullName evidence="15">Glypican-6</fullName>
    </submittedName>
</protein>
<dbReference type="Pfam" id="PF01153">
    <property type="entry name" value="Glypican"/>
    <property type="match status" value="2"/>
</dbReference>
<feature type="compositionally biased region" description="Basic residues" evidence="13">
    <location>
        <begin position="499"/>
        <end position="510"/>
    </location>
</feature>
<keyword evidence="7 12" id="KW-0472">Membrane</keyword>
<accession>A0A6P8XXC4</accession>
<evidence type="ECO:0000256" key="6">
    <source>
        <dbReference type="ARBA" id="ARBA00022974"/>
    </source>
</evidence>
<evidence type="ECO:0000256" key="1">
    <source>
        <dbReference type="ARBA" id="ARBA00004609"/>
    </source>
</evidence>
<proteinExistence type="inferred from homology"/>
<keyword evidence="9 12" id="KW-0357">Heparan sulfate</keyword>
<dbReference type="PANTHER" id="PTHR10822">
    <property type="entry name" value="GLYPICAN"/>
    <property type="match status" value="1"/>
</dbReference>
<keyword evidence="5" id="KW-0732">Signal</keyword>
<evidence type="ECO:0000256" key="2">
    <source>
        <dbReference type="ARBA" id="ARBA00010260"/>
    </source>
</evidence>
<dbReference type="CTD" id="39596"/>
<keyword evidence="4 12" id="KW-0336">GPI-anchor</keyword>
<comment type="function">
    <text evidence="12">Cell surface proteoglycan.</text>
</comment>
<evidence type="ECO:0000256" key="12">
    <source>
        <dbReference type="RuleBase" id="RU003519"/>
    </source>
</evidence>
<dbReference type="GO" id="GO:0098552">
    <property type="term" value="C:side of membrane"/>
    <property type="evidence" value="ECO:0007669"/>
    <property type="project" value="UniProtKB-KW"/>
</dbReference>
<evidence type="ECO:0000256" key="5">
    <source>
        <dbReference type="ARBA" id="ARBA00022729"/>
    </source>
</evidence>
<keyword evidence="14" id="KW-1185">Reference proteome</keyword>
<evidence type="ECO:0000256" key="4">
    <source>
        <dbReference type="ARBA" id="ARBA00022622"/>
    </source>
</evidence>
<reference evidence="15" key="1">
    <citation type="submission" date="2025-08" db="UniProtKB">
        <authorList>
            <consortium name="RefSeq"/>
        </authorList>
    </citation>
    <scope>IDENTIFICATION</scope>
    <source>
        <strain evidence="15">15112-1751.03</strain>
        <tissue evidence="15">Whole Adult</tissue>
    </source>
</reference>
<evidence type="ECO:0000256" key="8">
    <source>
        <dbReference type="ARBA" id="ARBA00023180"/>
    </source>
</evidence>
<comment type="subcellular location">
    <subcellularLocation>
        <location evidence="1 12">Cell membrane</location>
        <topology evidence="1 12">Lipid-anchor</topology>
        <topology evidence="1 12">GPI-anchor</topology>
    </subcellularLocation>
</comment>
<feature type="region of interest" description="Disordered" evidence="13">
    <location>
        <begin position="461"/>
        <end position="535"/>
    </location>
</feature>
<dbReference type="GO" id="GO:0005886">
    <property type="term" value="C:plasma membrane"/>
    <property type="evidence" value="ECO:0007669"/>
    <property type="project" value="UniProtKB-SubCell"/>
</dbReference>
<evidence type="ECO:0000256" key="3">
    <source>
        <dbReference type="ARBA" id="ARBA00022475"/>
    </source>
</evidence>
<feature type="compositionally biased region" description="Low complexity" evidence="13">
    <location>
        <begin position="464"/>
        <end position="478"/>
    </location>
</feature>
<gene>
    <name evidence="15" type="primary">LOC117566611</name>
</gene>
<dbReference type="InterPro" id="IPR001863">
    <property type="entry name" value="Glypican"/>
</dbReference>
<dbReference type="GeneID" id="117566611"/>
<dbReference type="GO" id="GO:0009986">
    <property type="term" value="C:cell surface"/>
    <property type="evidence" value="ECO:0007669"/>
    <property type="project" value="TreeGrafter"/>
</dbReference>
<comment type="similarity">
    <text evidence="2 11">Belongs to the glypican family.</text>
</comment>
<sequence>MFSKQVHTELLPWRRRVTATATVTATNAAQLVIFNSLLFVLLSLTAPTTTHAHPQPQPQEGAASLAGAQIAALAAPGPVAGPAPSSGSSIIDQFSPNCTAVTHIFQARGIDANEIPQKPSNERVLRYCESPSVGTCCTYNMETRMAGQSRQQLEWHTKEQITKMSGLLGSKATKFNDIFRKLLQESKGQFHTMFMRTYGVIYQQHSYVFSDLFNELENYYARGRVDLLEVMDKFFSTLYQKMFTVLNAQYAFDEKYMQCVSQHMKELKPFGDVPDKLSVQIKRSFVATRTYGQALATAADVSKRILAIRLNPDCTSALTKMQHCGACKGYTEKPCTNYCVNVIKGCLHYLHEFDTEWENFALAMDKVAERMLGSFNIVMVVEPINIKISEAIMNFQDSGQDITNRVFQGCGRPTLRRAKRSADPKLMLAMQELHAESTPEADTLDIDATLDEAIVLRERRAADPGSQESTSPQSQEQGATQSGNGNGNGNGNGGGNRRQQQRRKQQRRKQQQQNRNDNDDDDGEGMGGSREPILDKIVRDIRQRVKDYKKFWSNLPHSICSNEDIAASSDVDGMCWNGHTIDRYMHSVTTEHGSNPEFSGNPASTRQTAQMSTHLFHLKNAINHLRNAYNGQDVDWSEQEEPYMGSGAGSGSGSEDDEDDDEGSGLGPFEPNVKTDGEHPSVRVDSENDDDEDTHPAVTTHTSRPNVDDKNPLLHNTHVTHDHNDLDESHNTNDDDDNDNDEDVDDGMHHSSTDGATRTSSAPEKMSLRRALVVYLLPLYMAWFGGVCADLL</sequence>
<dbReference type="GO" id="GO:0005576">
    <property type="term" value="C:extracellular region"/>
    <property type="evidence" value="ECO:0007669"/>
    <property type="project" value="TreeGrafter"/>
</dbReference>
<feature type="compositionally biased region" description="Basic and acidic residues" evidence="13">
    <location>
        <begin position="673"/>
        <end position="686"/>
    </location>
</feature>
<organism evidence="14 15">
    <name type="scientific">Drosophila albomicans</name>
    <name type="common">Fruit fly</name>
    <dbReference type="NCBI Taxonomy" id="7291"/>
    <lineage>
        <taxon>Eukaryota</taxon>
        <taxon>Metazoa</taxon>
        <taxon>Ecdysozoa</taxon>
        <taxon>Arthropoda</taxon>
        <taxon>Hexapoda</taxon>
        <taxon>Insecta</taxon>
        <taxon>Pterygota</taxon>
        <taxon>Neoptera</taxon>
        <taxon>Endopterygota</taxon>
        <taxon>Diptera</taxon>
        <taxon>Brachycera</taxon>
        <taxon>Muscomorpha</taxon>
        <taxon>Ephydroidea</taxon>
        <taxon>Drosophilidae</taxon>
        <taxon>Drosophila</taxon>
    </lineage>
</organism>
<dbReference type="OrthoDB" id="10010764at2759"/>
<dbReference type="GO" id="GO:0016477">
    <property type="term" value="P:cell migration"/>
    <property type="evidence" value="ECO:0007669"/>
    <property type="project" value="TreeGrafter"/>
</dbReference>
<dbReference type="AlphaFoldDB" id="A0A6P8XXC4"/>
<keyword evidence="8" id="KW-0325">Glycoprotein</keyword>
<dbReference type="GO" id="GO:1905475">
    <property type="term" value="P:regulation of protein localization to membrane"/>
    <property type="evidence" value="ECO:0007669"/>
    <property type="project" value="TreeGrafter"/>
</dbReference>
<keyword evidence="10 12" id="KW-0449">Lipoprotein</keyword>
<evidence type="ECO:0000313" key="14">
    <source>
        <dbReference type="Proteomes" id="UP000515160"/>
    </source>
</evidence>
<dbReference type="GO" id="GO:0045202">
    <property type="term" value="C:synapse"/>
    <property type="evidence" value="ECO:0007669"/>
    <property type="project" value="TreeGrafter"/>
</dbReference>
<keyword evidence="6 12" id="KW-0654">Proteoglycan</keyword>
<dbReference type="Proteomes" id="UP000515160">
    <property type="component" value="Chromosome 3"/>
</dbReference>
<evidence type="ECO:0000256" key="13">
    <source>
        <dbReference type="SAM" id="MobiDB-lite"/>
    </source>
</evidence>
<feature type="compositionally biased region" description="Basic and acidic residues" evidence="13">
    <location>
        <begin position="719"/>
        <end position="733"/>
    </location>
</feature>
<feature type="compositionally biased region" description="Acidic residues" evidence="13">
    <location>
        <begin position="734"/>
        <end position="745"/>
    </location>
</feature>
<evidence type="ECO:0000313" key="15">
    <source>
        <dbReference type="RefSeq" id="XP_034102042.1"/>
    </source>
</evidence>
<evidence type="ECO:0000256" key="9">
    <source>
        <dbReference type="ARBA" id="ARBA00023207"/>
    </source>
</evidence>
<keyword evidence="3" id="KW-1003">Cell membrane</keyword>
<dbReference type="RefSeq" id="XP_034102042.1">
    <property type="nucleotide sequence ID" value="XM_034246151.2"/>
</dbReference>
<feature type="compositionally biased region" description="Gly residues" evidence="13">
    <location>
        <begin position="484"/>
        <end position="496"/>
    </location>
</feature>
<evidence type="ECO:0000256" key="10">
    <source>
        <dbReference type="ARBA" id="ARBA00023288"/>
    </source>
</evidence>
<evidence type="ECO:0000256" key="7">
    <source>
        <dbReference type="ARBA" id="ARBA00023136"/>
    </source>
</evidence>